<dbReference type="EMBL" id="LR797501">
    <property type="protein sequence ID" value="CAB4220869.1"/>
    <property type="molecule type" value="Genomic_DNA"/>
</dbReference>
<evidence type="ECO:0000313" key="12">
    <source>
        <dbReference type="EMBL" id="CAB4179343.1"/>
    </source>
</evidence>
<dbReference type="GO" id="GO:0016740">
    <property type="term" value="F:transferase activity"/>
    <property type="evidence" value="ECO:0007669"/>
    <property type="project" value="UniProtKB-KW"/>
</dbReference>
<dbReference type="PROSITE" id="PS51898">
    <property type="entry name" value="TYR_RECOMBINASE"/>
    <property type="match status" value="1"/>
</dbReference>
<dbReference type="InterPro" id="IPR011010">
    <property type="entry name" value="DNA_brk_join_enz"/>
</dbReference>
<sequence length="420" mass="47431">MAYVVKRGDRFTGYYRKGGKRLSAGTWDSTIDAMYHASKAEASGVSEPSRAVFTLSTYIESWLPTADLMPITRKGYRSILDRYVLPTLGDRKVTAIDRRAIQELLQALRSQGVGSATMNQVKASLGSAFSQLVDTGELTQNPTHGIKIKAKYSDIANIVEPEEFKAIIQHLPTEGAQLFARFLVASGCRFGEATEIRVKDINLKTGEVYVQRRVSDLGSSHVGRFLIVEATKSGHKRSLRLSKALVQEIQGYVRAKALSKDDLLFPRTIILTTGKLETSRGEMSKRPFAQDGKLFQHGTLYAYKHGRCRCEACRESVRKHRQKTKPYQKQQRFIDHTSHLPRDVWRITWNKAIAKSGIGWSPRTHDLRHANATQLLKGGVDVHEVKERLGHQSIKTTERYLHRLRHNQSKASESVNDFLE</sequence>
<evidence type="ECO:0000256" key="3">
    <source>
        <dbReference type="ARBA" id="ARBA00022679"/>
    </source>
</evidence>
<dbReference type="GO" id="GO:0003677">
    <property type="term" value="F:DNA binding"/>
    <property type="evidence" value="ECO:0007669"/>
    <property type="project" value="UniProtKB-UniRule"/>
</dbReference>
<dbReference type="GO" id="GO:0006310">
    <property type="term" value="P:DNA recombination"/>
    <property type="evidence" value="ECO:0007669"/>
    <property type="project" value="UniProtKB-KW"/>
</dbReference>
<evidence type="ECO:0000256" key="7">
    <source>
        <dbReference type="ARBA" id="ARBA00023172"/>
    </source>
</evidence>
<dbReference type="SUPFAM" id="SSF56349">
    <property type="entry name" value="DNA breaking-rejoining enzymes"/>
    <property type="match status" value="2"/>
</dbReference>
<organism evidence="12">
    <name type="scientific">uncultured Caudovirales phage</name>
    <dbReference type="NCBI Taxonomy" id="2100421"/>
    <lineage>
        <taxon>Viruses</taxon>
        <taxon>Duplodnaviria</taxon>
        <taxon>Heunggongvirae</taxon>
        <taxon>Uroviricota</taxon>
        <taxon>Caudoviricetes</taxon>
        <taxon>Peduoviridae</taxon>
        <taxon>Maltschvirus</taxon>
        <taxon>Maltschvirus maltsch</taxon>
    </lineage>
</organism>
<evidence type="ECO:0000256" key="6">
    <source>
        <dbReference type="ARBA" id="ARBA00023125"/>
    </source>
</evidence>
<dbReference type="InterPro" id="IPR004107">
    <property type="entry name" value="Integrase_SAM-like_N"/>
</dbReference>
<proteinExistence type="inferred from homology"/>
<dbReference type="PANTHER" id="PTHR30349">
    <property type="entry name" value="PHAGE INTEGRASE-RELATED"/>
    <property type="match status" value="1"/>
</dbReference>
<evidence type="ECO:0000256" key="4">
    <source>
        <dbReference type="ARBA" id="ARBA00022801"/>
    </source>
</evidence>
<evidence type="ECO:0000313" key="13">
    <source>
        <dbReference type="EMBL" id="CAB4220869.1"/>
    </source>
</evidence>
<keyword evidence="5" id="KW-0229">DNA integration</keyword>
<comment type="similarity">
    <text evidence="1">Belongs to the 'phage' integrase family.</text>
</comment>
<keyword evidence="4" id="KW-0378">Hydrolase</keyword>
<keyword evidence="6 9" id="KW-0238">DNA-binding</keyword>
<dbReference type="Pfam" id="PF00589">
    <property type="entry name" value="Phage_integrase"/>
    <property type="match status" value="2"/>
</dbReference>
<dbReference type="InterPro" id="IPR002104">
    <property type="entry name" value="Integrase_catalytic"/>
</dbReference>
<keyword evidence="8" id="KW-1179">Viral genome integration</keyword>
<dbReference type="GO" id="GO:0075713">
    <property type="term" value="P:establishment of integrated proviral latency"/>
    <property type="evidence" value="ECO:0007669"/>
    <property type="project" value="UniProtKB-KW"/>
</dbReference>
<protein>
    <recommendedName>
        <fullName evidence="2">Integrase</fullName>
    </recommendedName>
</protein>
<dbReference type="GO" id="GO:0044826">
    <property type="term" value="P:viral genome integration into host DNA"/>
    <property type="evidence" value="ECO:0007669"/>
    <property type="project" value="UniProtKB-KW"/>
</dbReference>
<dbReference type="InterPro" id="IPR013762">
    <property type="entry name" value="Integrase-like_cat_sf"/>
</dbReference>
<keyword evidence="7" id="KW-0233">DNA recombination</keyword>
<evidence type="ECO:0000256" key="2">
    <source>
        <dbReference type="ARBA" id="ARBA00016082"/>
    </source>
</evidence>
<keyword evidence="3" id="KW-0808">Transferase</keyword>
<dbReference type="Gene3D" id="1.10.443.10">
    <property type="entry name" value="Intergrase catalytic core"/>
    <property type="match status" value="1"/>
</dbReference>
<dbReference type="GO" id="GO:0016787">
    <property type="term" value="F:hydrolase activity"/>
    <property type="evidence" value="ECO:0007669"/>
    <property type="project" value="UniProtKB-KW"/>
</dbReference>
<evidence type="ECO:0000256" key="8">
    <source>
        <dbReference type="ARBA" id="ARBA00023195"/>
    </source>
</evidence>
<evidence type="ECO:0000256" key="9">
    <source>
        <dbReference type="PROSITE-ProRule" id="PRU01248"/>
    </source>
</evidence>
<evidence type="ECO:0000259" key="10">
    <source>
        <dbReference type="PROSITE" id="PS51898"/>
    </source>
</evidence>
<feature type="domain" description="Tyr recombinase" evidence="10">
    <location>
        <begin position="154"/>
        <end position="414"/>
    </location>
</feature>
<feature type="domain" description="Core-binding (CB)" evidence="11">
    <location>
        <begin position="53"/>
        <end position="133"/>
    </location>
</feature>
<keyword evidence="8" id="KW-1160">Virus entry into host cell</keyword>
<dbReference type="GO" id="GO:0015074">
    <property type="term" value="P:DNA integration"/>
    <property type="evidence" value="ECO:0007669"/>
    <property type="project" value="UniProtKB-KW"/>
</dbReference>
<dbReference type="InterPro" id="IPR044068">
    <property type="entry name" value="CB"/>
</dbReference>
<evidence type="ECO:0000259" key="11">
    <source>
        <dbReference type="PROSITE" id="PS51900"/>
    </source>
</evidence>
<dbReference type="InterPro" id="IPR050090">
    <property type="entry name" value="Tyrosine_recombinase_XerCD"/>
</dbReference>
<dbReference type="PROSITE" id="PS51900">
    <property type="entry name" value="CB"/>
    <property type="match status" value="1"/>
</dbReference>
<evidence type="ECO:0000256" key="1">
    <source>
        <dbReference type="ARBA" id="ARBA00008857"/>
    </source>
</evidence>
<dbReference type="PANTHER" id="PTHR30349:SF64">
    <property type="entry name" value="PROPHAGE INTEGRASE INTD-RELATED"/>
    <property type="match status" value="1"/>
</dbReference>
<name>A0A6J5Q5J2_9CAUD</name>
<reference evidence="12" key="1">
    <citation type="submission" date="2020-05" db="EMBL/GenBank/DDBJ databases">
        <authorList>
            <person name="Chiriac C."/>
            <person name="Salcher M."/>
            <person name="Ghai R."/>
            <person name="Kavagutti S V."/>
        </authorList>
    </citation>
    <scope>NUCLEOTIDE SEQUENCE</scope>
</reference>
<dbReference type="Gene3D" id="1.10.150.130">
    <property type="match status" value="1"/>
</dbReference>
<gene>
    <name evidence="12" type="ORF">UFOVP1033_91</name>
    <name evidence="13" type="ORF">UFOVP1631_91</name>
</gene>
<evidence type="ECO:0000256" key="5">
    <source>
        <dbReference type="ARBA" id="ARBA00022908"/>
    </source>
</evidence>
<dbReference type="Pfam" id="PF14659">
    <property type="entry name" value="Phage_int_SAM_3"/>
    <property type="match status" value="1"/>
</dbReference>
<dbReference type="EMBL" id="LR796981">
    <property type="protein sequence ID" value="CAB4179343.1"/>
    <property type="molecule type" value="Genomic_DNA"/>
</dbReference>
<accession>A0A6J5Q5J2</accession>
<dbReference type="InterPro" id="IPR010998">
    <property type="entry name" value="Integrase_recombinase_N"/>
</dbReference>